<keyword evidence="2" id="KW-0520">NAD</keyword>
<organism evidence="4 5">
    <name type="scientific">Jiangella rhizosphaerae</name>
    <dbReference type="NCBI Taxonomy" id="2293569"/>
    <lineage>
        <taxon>Bacteria</taxon>
        <taxon>Bacillati</taxon>
        <taxon>Actinomycetota</taxon>
        <taxon>Actinomycetes</taxon>
        <taxon>Jiangellales</taxon>
        <taxon>Jiangellaceae</taxon>
        <taxon>Jiangella</taxon>
    </lineage>
</organism>
<evidence type="ECO:0000256" key="2">
    <source>
        <dbReference type="ARBA" id="ARBA00023027"/>
    </source>
</evidence>
<gene>
    <name evidence="4" type="ORF">DY240_22010</name>
</gene>
<dbReference type="PANTHER" id="PTHR43333">
    <property type="entry name" value="2-HACID_DH_C DOMAIN-CONTAINING PROTEIN"/>
    <property type="match status" value="1"/>
</dbReference>
<dbReference type="CDD" id="cd05300">
    <property type="entry name" value="2-Hacid_dh_1"/>
    <property type="match status" value="1"/>
</dbReference>
<protein>
    <submittedName>
        <fullName evidence="4">D-2-hydroxyacid dehydrogenase</fullName>
    </submittedName>
</protein>
<dbReference type="PANTHER" id="PTHR43333:SF1">
    <property type="entry name" value="D-ISOMER SPECIFIC 2-HYDROXYACID DEHYDROGENASE NAD-BINDING DOMAIN-CONTAINING PROTEIN"/>
    <property type="match status" value="1"/>
</dbReference>
<reference evidence="4 5" key="1">
    <citation type="submission" date="2018-09" db="EMBL/GenBank/DDBJ databases">
        <title>Isolation, diversity and antifungal activity of actinobacteria from wheat.</title>
        <authorList>
            <person name="Han C."/>
        </authorList>
    </citation>
    <scope>NUCLEOTIDE SEQUENCE [LARGE SCALE GENOMIC DNA]</scope>
    <source>
        <strain evidence="4 5">NEAU-YY265</strain>
    </source>
</reference>
<dbReference type="InterPro" id="IPR029752">
    <property type="entry name" value="D-isomer_DH_CS1"/>
</dbReference>
<keyword evidence="5" id="KW-1185">Reference proteome</keyword>
<dbReference type="Proteomes" id="UP000284057">
    <property type="component" value="Unassembled WGS sequence"/>
</dbReference>
<dbReference type="AlphaFoldDB" id="A0A418KKP3"/>
<proteinExistence type="predicted"/>
<comment type="caution">
    <text evidence="4">The sequence shown here is derived from an EMBL/GenBank/DDBJ whole genome shotgun (WGS) entry which is preliminary data.</text>
</comment>
<dbReference type="GO" id="GO:0016491">
    <property type="term" value="F:oxidoreductase activity"/>
    <property type="evidence" value="ECO:0007669"/>
    <property type="project" value="UniProtKB-KW"/>
</dbReference>
<accession>A0A418KKP3</accession>
<dbReference type="Pfam" id="PF02826">
    <property type="entry name" value="2-Hacid_dh_C"/>
    <property type="match status" value="1"/>
</dbReference>
<dbReference type="InterPro" id="IPR036291">
    <property type="entry name" value="NAD(P)-bd_dom_sf"/>
</dbReference>
<dbReference type="GO" id="GO:0051287">
    <property type="term" value="F:NAD binding"/>
    <property type="evidence" value="ECO:0007669"/>
    <property type="project" value="InterPro"/>
</dbReference>
<evidence type="ECO:0000259" key="3">
    <source>
        <dbReference type="Pfam" id="PF02826"/>
    </source>
</evidence>
<sequence>MESRARTERILVAQPVLDAGLDRVRRIAPDAVVEVVEPFGPDAVLPEAQLRDVTVLFADLCPANVEQLRELRWLQLGSHGYSQLNGLRLPRDAVVANASGVNDIPIAEWCVMMMLAFARDLPGMLAAQREHRWDRDARFQAELRGRRVGILGYGNIGHELARLCRALGLEVWACSRFRPGARELRYDPLDRPAGSVPVPDRSFTPEQRDEFLAGLDYLAVTTPVTSTTRGWVDAAALRLLPPHAVLLNPARAGVVDEAALLAALRDGTIAGAALDDHYRQPMPPDDPFFDLPNVIVTSHISGSNSSTWFVERIWDLFTRNLERYLAGERLLNVIARDDLELAGS</sequence>
<evidence type="ECO:0000256" key="1">
    <source>
        <dbReference type="ARBA" id="ARBA00023002"/>
    </source>
</evidence>
<evidence type="ECO:0000313" key="4">
    <source>
        <dbReference type="EMBL" id="RIQ17814.1"/>
    </source>
</evidence>
<name>A0A418KKP3_9ACTN</name>
<feature type="domain" description="D-isomer specific 2-hydroxyacid dehydrogenase NAD-binding" evidence="3">
    <location>
        <begin position="111"/>
        <end position="301"/>
    </location>
</feature>
<dbReference type="PROSITE" id="PS00065">
    <property type="entry name" value="D_2_HYDROXYACID_DH_1"/>
    <property type="match status" value="1"/>
</dbReference>
<dbReference type="RefSeq" id="WP_119661989.1">
    <property type="nucleotide sequence ID" value="NZ_QUAL01000191.1"/>
</dbReference>
<dbReference type="SUPFAM" id="SSF52283">
    <property type="entry name" value="Formate/glycerate dehydrogenase catalytic domain-like"/>
    <property type="match status" value="1"/>
</dbReference>
<dbReference type="SUPFAM" id="SSF51735">
    <property type="entry name" value="NAD(P)-binding Rossmann-fold domains"/>
    <property type="match status" value="1"/>
</dbReference>
<keyword evidence="1" id="KW-0560">Oxidoreductase</keyword>
<dbReference type="InterPro" id="IPR006140">
    <property type="entry name" value="D-isomer_DH_NAD-bd"/>
</dbReference>
<evidence type="ECO:0000313" key="5">
    <source>
        <dbReference type="Proteomes" id="UP000284057"/>
    </source>
</evidence>
<dbReference type="EMBL" id="QUAL01000191">
    <property type="protein sequence ID" value="RIQ17814.1"/>
    <property type="molecule type" value="Genomic_DNA"/>
</dbReference>
<dbReference type="Gene3D" id="3.40.50.720">
    <property type="entry name" value="NAD(P)-binding Rossmann-like Domain"/>
    <property type="match status" value="2"/>
</dbReference>
<dbReference type="OrthoDB" id="117809at2"/>